<proteinExistence type="inferred from homology"/>
<feature type="domain" description="Chorismate-utilising enzyme C-terminal" evidence="12">
    <location>
        <begin position="874"/>
        <end position="1070"/>
    </location>
</feature>
<evidence type="ECO:0000256" key="4">
    <source>
        <dbReference type="ARBA" id="ARBA00013139"/>
    </source>
</evidence>
<keyword evidence="5" id="KW-0808">Transferase</keyword>
<keyword evidence="7" id="KW-0315">Glutamine amidotransferase</keyword>
<dbReference type="PhylomeDB" id="A0A0G4G8U0"/>
<evidence type="ECO:0000256" key="8">
    <source>
        <dbReference type="ARBA" id="ARBA00031329"/>
    </source>
</evidence>
<dbReference type="InterPro" id="IPR005801">
    <property type="entry name" value="ADC_synthase"/>
</dbReference>
<dbReference type="PRINTS" id="PR00096">
    <property type="entry name" value="GATASE"/>
</dbReference>
<dbReference type="PANTHER" id="PTHR11236:SF18">
    <property type="entry name" value="AMINODEOXYCHORISMATE SYNTHASE"/>
    <property type="match status" value="1"/>
</dbReference>
<dbReference type="PRINTS" id="PR00097">
    <property type="entry name" value="ANTSNTHASEII"/>
</dbReference>
<dbReference type="GO" id="GO:0046654">
    <property type="term" value="P:tetrahydrofolate biosynthetic process"/>
    <property type="evidence" value="ECO:0007669"/>
    <property type="project" value="UniProtKB-UniPathway"/>
</dbReference>
<dbReference type="PANTHER" id="PTHR11236">
    <property type="entry name" value="AMINOBENZOATE/ANTHRANILATE SYNTHASE"/>
    <property type="match status" value="1"/>
</dbReference>
<dbReference type="UniPathway" id="UPA00077">
    <property type="reaction ID" value="UER00149"/>
</dbReference>
<dbReference type="PROSITE" id="PS51273">
    <property type="entry name" value="GATASE_TYPE_1"/>
    <property type="match status" value="1"/>
</dbReference>
<feature type="compositionally biased region" description="Low complexity" evidence="10">
    <location>
        <begin position="841"/>
        <end position="865"/>
    </location>
</feature>
<evidence type="ECO:0000256" key="2">
    <source>
        <dbReference type="ARBA" id="ARBA00005009"/>
    </source>
</evidence>
<comment type="catalytic activity">
    <reaction evidence="1">
        <text>chorismate + L-glutamine = 4-amino-4-deoxychorismate + L-glutamate</text>
        <dbReference type="Rhea" id="RHEA:11672"/>
        <dbReference type="ChEBI" id="CHEBI:29748"/>
        <dbReference type="ChEBI" id="CHEBI:29985"/>
        <dbReference type="ChEBI" id="CHEBI:58359"/>
        <dbReference type="ChEBI" id="CHEBI:58406"/>
        <dbReference type="EC" id="2.6.1.85"/>
    </reaction>
</comment>
<protein>
    <recommendedName>
        <fullName evidence="4">aminodeoxychorismate synthase</fullName>
        <ecNumber evidence="4">2.6.1.85</ecNumber>
    </recommendedName>
    <alternativeName>
        <fullName evidence="8">Para-aminobenzoate synthase</fullName>
    </alternativeName>
    <alternativeName>
        <fullName evidence="9">p-aminobenzoic acid synthase</fullName>
    </alternativeName>
</protein>
<dbReference type="Gene3D" id="3.40.50.880">
    <property type="match status" value="1"/>
</dbReference>
<dbReference type="AlphaFoldDB" id="A0A0G4G8U0"/>
<evidence type="ECO:0000256" key="5">
    <source>
        <dbReference type="ARBA" id="ARBA00022679"/>
    </source>
</evidence>
<feature type="compositionally biased region" description="Polar residues" evidence="10">
    <location>
        <begin position="762"/>
        <end position="784"/>
    </location>
</feature>
<comment type="pathway">
    <text evidence="2">Cofactor biosynthesis; tetrahydrofolate biosynthesis; 4-aminobenzoate from chorismate: step 1/2.</text>
</comment>
<accession>A0A0G4G8U0</accession>
<evidence type="ECO:0000256" key="6">
    <source>
        <dbReference type="ARBA" id="ARBA00022909"/>
    </source>
</evidence>
<dbReference type="PRINTS" id="PR00099">
    <property type="entry name" value="CPSGATASE"/>
</dbReference>
<dbReference type="GO" id="GO:0046656">
    <property type="term" value="P:folic acid biosynthetic process"/>
    <property type="evidence" value="ECO:0007669"/>
    <property type="project" value="UniProtKB-KW"/>
</dbReference>
<keyword evidence="6" id="KW-0289">Folate biosynthesis</keyword>
<dbReference type="InterPro" id="IPR006221">
    <property type="entry name" value="TrpG/PapA_dom"/>
</dbReference>
<feature type="compositionally biased region" description="Basic and acidic residues" evidence="10">
    <location>
        <begin position="1116"/>
        <end position="1131"/>
    </location>
</feature>
<evidence type="ECO:0000256" key="7">
    <source>
        <dbReference type="ARBA" id="ARBA00022962"/>
    </source>
</evidence>
<evidence type="ECO:0000256" key="10">
    <source>
        <dbReference type="SAM" id="MobiDB-lite"/>
    </source>
</evidence>
<evidence type="ECO:0000256" key="3">
    <source>
        <dbReference type="ARBA" id="ARBA00005970"/>
    </source>
</evidence>
<dbReference type="Gene3D" id="3.60.120.10">
    <property type="entry name" value="Anthranilate synthase"/>
    <property type="match status" value="2"/>
</dbReference>
<evidence type="ECO:0000259" key="12">
    <source>
        <dbReference type="Pfam" id="PF00425"/>
    </source>
</evidence>
<gene>
    <name evidence="13" type="ORF">Cvel_20797</name>
</gene>
<dbReference type="InterPro" id="IPR029062">
    <property type="entry name" value="Class_I_gatase-like"/>
</dbReference>
<evidence type="ECO:0000259" key="11">
    <source>
        <dbReference type="Pfam" id="PF00117"/>
    </source>
</evidence>
<dbReference type="GO" id="GO:0008153">
    <property type="term" value="P:4-aminobenzoate biosynthetic process"/>
    <property type="evidence" value="ECO:0007669"/>
    <property type="project" value="TreeGrafter"/>
</dbReference>
<feature type="domain" description="Glutamine amidotransferase" evidence="11">
    <location>
        <begin position="27"/>
        <end position="230"/>
    </location>
</feature>
<feature type="compositionally biased region" description="Basic and acidic residues" evidence="10">
    <location>
        <begin position="467"/>
        <end position="492"/>
    </location>
</feature>
<dbReference type="CDD" id="cd01743">
    <property type="entry name" value="GATase1_Anthranilate_Synthase"/>
    <property type="match status" value="1"/>
</dbReference>
<feature type="compositionally biased region" description="Basic and acidic residues" evidence="10">
    <location>
        <begin position="822"/>
        <end position="837"/>
    </location>
</feature>
<dbReference type="GO" id="GO:0046820">
    <property type="term" value="F:4-amino-4-deoxychorismate synthase activity"/>
    <property type="evidence" value="ECO:0007669"/>
    <property type="project" value="UniProtKB-EC"/>
</dbReference>
<dbReference type="EMBL" id="CDMZ01000991">
    <property type="protein sequence ID" value="CEM25218.1"/>
    <property type="molecule type" value="Genomic_DNA"/>
</dbReference>
<evidence type="ECO:0000256" key="1">
    <source>
        <dbReference type="ARBA" id="ARBA00001000"/>
    </source>
</evidence>
<dbReference type="SUPFAM" id="SSF56322">
    <property type="entry name" value="ADC synthase"/>
    <property type="match status" value="2"/>
</dbReference>
<dbReference type="GO" id="GO:0005737">
    <property type="term" value="C:cytoplasm"/>
    <property type="evidence" value="ECO:0007669"/>
    <property type="project" value="TreeGrafter"/>
</dbReference>
<feature type="compositionally biased region" description="Gly residues" evidence="10">
    <location>
        <begin position="739"/>
        <end position="752"/>
    </location>
</feature>
<feature type="compositionally biased region" description="Low complexity" evidence="10">
    <location>
        <begin position="727"/>
        <end position="738"/>
    </location>
</feature>
<dbReference type="GO" id="GO:0000162">
    <property type="term" value="P:L-tryptophan biosynthetic process"/>
    <property type="evidence" value="ECO:0007669"/>
    <property type="project" value="TreeGrafter"/>
</dbReference>
<dbReference type="EC" id="2.6.1.85" evidence="4"/>
<dbReference type="InterPro" id="IPR017926">
    <property type="entry name" value="GATASE"/>
</dbReference>
<feature type="region of interest" description="Disordered" evidence="10">
    <location>
        <begin position="727"/>
        <end position="865"/>
    </location>
</feature>
<evidence type="ECO:0000313" key="13">
    <source>
        <dbReference type="EMBL" id="CEM25218.1"/>
    </source>
</evidence>
<comment type="similarity">
    <text evidence="3">In the C-terminal section; belongs to the anthranilate synthase component I family.</text>
</comment>
<dbReference type="Pfam" id="PF00117">
    <property type="entry name" value="GATase"/>
    <property type="match status" value="1"/>
</dbReference>
<dbReference type="Pfam" id="PF00425">
    <property type="entry name" value="Chorismate_bind"/>
    <property type="match status" value="2"/>
</dbReference>
<organism evidence="13">
    <name type="scientific">Chromera velia CCMP2878</name>
    <dbReference type="NCBI Taxonomy" id="1169474"/>
    <lineage>
        <taxon>Eukaryota</taxon>
        <taxon>Sar</taxon>
        <taxon>Alveolata</taxon>
        <taxon>Colpodellida</taxon>
        <taxon>Chromeraceae</taxon>
        <taxon>Chromera</taxon>
    </lineage>
</organism>
<name>A0A0G4G8U0_9ALVE</name>
<reference evidence="13" key="1">
    <citation type="submission" date="2014-11" db="EMBL/GenBank/DDBJ databases">
        <authorList>
            <person name="Otto D Thomas"/>
            <person name="Naeem Raeece"/>
        </authorList>
    </citation>
    <scope>NUCLEOTIDE SEQUENCE</scope>
</reference>
<feature type="domain" description="Chorismate-utilising enzyme C-terminal" evidence="12">
    <location>
        <begin position="632"/>
        <end position="691"/>
    </location>
</feature>
<evidence type="ECO:0000256" key="9">
    <source>
        <dbReference type="ARBA" id="ARBA00031904"/>
    </source>
</evidence>
<dbReference type="NCBIfam" id="TIGR00566">
    <property type="entry name" value="trpG_papA"/>
    <property type="match status" value="1"/>
</dbReference>
<feature type="region of interest" description="Disordered" evidence="10">
    <location>
        <begin position="467"/>
        <end position="493"/>
    </location>
</feature>
<dbReference type="SUPFAM" id="SSF52317">
    <property type="entry name" value="Class I glutamine amidotransferase-like"/>
    <property type="match status" value="1"/>
</dbReference>
<dbReference type="VEuPathDB" id="CryptoDB:Cvel_20797"/>
<dbReference type="InterPro" id="IPR019999">
    <property type="entry name" value="Anth_synth_I-like"/>
</dbReference>
<dbReference type="InterPro" id="IPR015890">
    <property type="entry name" value="Chorismate_C"/>
</dbReference>
<sequence>MPSKCRAPSLLPELRTVTPPETPVRALLIDNYDSYTYNLFQLMCVVNGVRPHVIYNDDFNADWKEAQRALEQQGVQYDCIIISPGPGEPGNPKDFGVCRQVLLESQKPVLGVCLGHQGLAEVFGGRVCRAVEAMHGRWSPVKFSEEYELGRGIQPGALVVRYHSLVVDPDSIPDCLEPTCWTVPQEGAGVESSGAPVLMGLKHKTRPLHGVQFHPESVGSECGVKILENFRDSVVRWGSGCMSTVRKESEICMWRPQPVRPAVRGGKVSFGLNVVRIDSKRDVGEVADSLFDVCFAGGRSFAASSGSFWERVVFCETPSSSSSVWWLDSSSAGRNLGGPSSSSSSGLSAQSQTAVRFGFMGGDSGPLWEAVEYWGGGKTRIRFDRQRVGGGGGRGTQEIEGVELIDFLRKRLSLLKPESIQAGKGDDEETETDFCRVGVEGVPFDLLGGYVGFFGYEMRHETERLLGGHRERECEESERSTRGEGEKGKEHPVGSQNLPRAFWLLADRFLVLDHHDSSVFVVTVVPSTGSAEKGEGKGSCEKCIETAEALESGAFSLMAALSECVECSECHALPSFLQSRLVHAKSSQKQWMTSTKENVEKVLREGEFVRDEKRKTDAPPRFVKEFQLHRQPEAYKENISECLEEILKGETYEVCLTTQVEARAEGVDGFQFYRKLRNVNPAPYAAFLRHDPGVPSDVEERRAAEREKAASLPLDEANPVVLLPVSSASRCGSPSPSSGGAGTGRVRTGGGESSEAAEARTQCATSSPPCTAVSIMSSPSLSVRSDNRAAPPPAVSLDSQQETGSRSAGTGTGGGSSGTPPARERGTGGGHGQREEPSPLPTSLLSPSPAPVSASSSSSSSCSVSPRRGGSLGFALCCSSPERFMKVDSRGVAESKPIKGTRKRGATVEEDRRLVEDLKGSEKDRAENLMIADLVRNDFGRVCEPGTVEVPKFLAVESYASVHQLVSTVRGRICRDRGFDGLDCVAAAFPGGSMTGAPKRRTMEIIDRIEKGPRGVYSGSLGFLSASGALDLNIVIRTAVVTPNRVTIGCGGAIVALSDADEEVEEMILKSRAVQSAFRQYVEESARCDIEESPLGMEGHGQMRMKMLRGSVKMEQAAKRGKERSDGEGRTSLESVSGHA</sequence>
<feature type="region of interest" description="Disordered" evidence="10">
    <location>
        <begin position="1112"/>
        <end position="1140"/>
    </location>
</feature>